<dbReference type="RefSeq" id="WP_022934862.1">
    <property type="nucleotide sequence ID" value="NZ_CP007154.1"/>
</dbReference>
<evidence type="ECO:0000313" key="1">
    <source>
        <dbReference type="EMBL" id="AHH45062.1"/>
    </source>
</evidence>
<accession>W5USE9</accession>
<keyword evidence="1" id="KW-0449">Lipoprotein</keyword>
<name>W5USE9_9BACT</name>
<proteinExistence type="predicted"/>
<dbReference type="EMBL" id="CP007154">
    <property type="protein sequence ID" value="AHH45062.1"/>
    <property type="molecule type" value="Genomic_DNA"/>
</dbReference>
<protein>
    <submittedName>
        <fullName evidence="1">Putative lipoprotein</fullName>
    </submittedName>
</protein>
<reference evidence="1 2" key="1">
    <citation type="journal article" date="2014" name="Genome Announc.">
        <title>Complete Genome Sequence of Mycoplasma bovoculi Strain M165/69T (ATCC 29104).</title>
        <authorList>
            <person name="Calcutt M.J."/>
            <person name="Foecking M.F."/>
        </authorList>
    </citation>
    <scope>NUCLEOTIDE SEQUENCE [LARGE SCALE GENOMIC DNA]</scope>
    <source>
        <strain evidence="1">M165/69</strain>
    </source>
</reference>
<dbReference type="AlphaFoldDB" id="W5USE9"/>
<organism evidence="1 2">
    <name type="scientific">Mesomycoplasma bovoculi M165/69</name>
    <dbReference type="NCBI Taxonomy" id="743966"/>
    <lineage>
        <taxon>Bacteria</taxon>
        <taxon>Bacillati</taxon>
        <taxon>Mycoplasmatota</taxon>
        <taxon>Mycoplasmoidales</taxon>
        <taxon>Metamycoplasmataceae</taxon>
        <taxon>Mesomycoplasma</taxon>
    </lineage>
</organism>
<dbReference type="NCBIfam" id="TIGR04313">
    <property type="entry name" value="aro_clust_Mycop"/>
    <property type="match status" value="1"/>
</dbReference>
<dbReference type="Proteomes" id="UP000019229">
    <property type="component" value="Chromosome"/>
</dbReference>
<dbReference type="KEGG" id="mbc:MYB_00250"/>
<dbReference type="PATRIC" id="fig|743966.3.peg.50"/>
<gene>
    <name evidence="1" type="ORF">MYB_00250</name>
</gene>
<sequence length="298" mass="34732">MKKIVKGFSALSVLAGLTLVSCGQSNTIKNFSYYQSFIQKPNSFQNFLDNQPIQELLDFVFENKDSKEQFINRTKNIKSEVYKKELNFNLIYYNTINNRSDAPVEGLFSTQNNQPLLYQEAKDNYSQLFNFNWLWFLAHLNQATFIRALGVNDQFRRLEEDSNLRLKNNALANAFYQPTNSVFKNIIIVKGEKEDNNQKYKVFLLNQDNFVFELDVTKTIQNDKVVNTIVALSPWIKIYPKILDIKSLKFPFAEFVRMETNFNIGNTKANNVSQVEKSVFEENLGGDPFFYTLINFKN</sequence>
<evidence type="ECO:0000313" key="2">
    <source>
        <dbReference type="Proteomes" id="UP000019229"/>
    </source>
</evidence>
<dbReference type="STRING" id="743966.MYB_00250"/>
<dbReference type="HOGENOM" id="CLU_077130_0_0_14"/>
<dbReference type="OrthoDB" id="400619at2"/>
<keyword evidence="2" id="KW-1185">Reference proteome</keyword>
<dbReference type="PROSITE" id="PS51257">
    <property type="entry name" value="PROKAR_LIPOPROTEIN"/>
    <property type="match status" value="1"/>
</dbReference>
<dbReference type="InterPro" id="IPR027593">
    <property type="entry name" value="Aro_clust"/>
</dbReference>